<sequence>MHNRLALALVAVFHIAFGSTADAQTLVVKDAWVRTAPPGAPTAAYMTIENESTTPAKIVRVASDDFGRAEMHETVMKKDVASMRPVDALEVPARGKVTLAPGGLHLMLYRPARAYGPGDVLHLTLHLEDGRRIPVVATAYKGRPADHAH</sequence>
<evidence type="ECO:0000313" key="3">
    <source>
        <dbReference type="Proteomes" id="UP000218899"/>
    </source>
</evidence>
<keyword evidence="1" id="KW-0732">Signal</keyword>
<dbReference type="PANTHER" id="PTHR36302:SF1">
    <property type="entry name" value="COPPER CHAPERONE PCU(A)C"/>
    <property type="match status" value="1"/>
</dbReference>
<proteinExistence type="predicted"/>
<dbReference type="AlphaFoldDB" id="A0A1B4V6H3"/>
<dbReference type="InterPro" id="IPR007410">
    <property type="entry name" value="LpqE-like"/>
</dbReference>
<dbReference type="Gene3D" id="2.60.40.1890">
    <property type="entry name" value="PCu(A)C copper chaperone"/>
    <property type="match status" value="1"/>
</dbReference>
<dbReference type="Proteomes" id="UP000218899">
    <property type="component" value="Chromosome"/>
</dbReference>
<evidence type="ECO:0000313" key="2">
    <source>
        <dbReference type="EMBL" id="BAU46824.1"/>
    </source>
</evidence>
<dbReference type="InterPro" id="IPR036182">
    <property type="entry name" value="PCuAC_sf"/>
</dbReference>
<keyword evidence="3" id="KW-1185">Reference proteome</keyword>
<accession>A0A1B4V6H3</accession>
<evidence type="ECO:0008006" key="4">
    <source>
        <dbReference type="Google" id="ProtNLM"/>
    </source>
</evidence>
<dbReference type="SUPFAM" id="SSF110087">
    <property type="entry name" value="DR1885-like metal-binding protein"/>
    <property type="match status" value="1"/>
</dbReference>
<feature type="signal peptide" evidence="1">
    <location>
        <begin position="1"/>
        <end position="23"/>
    </location>
</feature>
<name>A0A1B4V6H3_9GAMM</name>
<dbReference type="OrthoDB" id="9796962at2"/>
<dbReference type="Pfam" id="PF04314">
    <property type="entry name" value="PCuAC"/>
    <property type="match status" value="1"/>
</dbReference>
<protein>
    <recommendedName>
        <fullName evidence="4">Copper chaperone PCu(A)C</fullName>
    </recommendedName>
</protein>
<dbReference type="EMBL" id="AP014936">
    <property type="protein sequence ID" value="BAU46824.1"/>
    <property type="molecule type" value="Genomic_DNA"/>
</dbReference>
<dbReference type="InterPro" id="IPR058248">
    <property type="entry name" value="Lxx211020-like"/>
</dbReference>
<evidence type="ECO:0000256" key="1">
    <source>
        <dbReference type="SAM" id="SignalP"/>
    </source>
</evidence>
<dbReference type="PANTHER" id="PTHR36302">
    <property type="entry name" value="BLR7088 PROTEIN"/>
    <property type="match status" value="1"/>
</dbReference>
<dbReference type="KEGG" id="sva:SVA_0242"/>
<feature type="chain" id="PRO_5008571214" description="Copper chaperone PCu(A)C" evidence="1">
    <location>
        <begin position="24"/>
        <end position="149"/>
    </location>
</feature>
<dbReference type="RefSeq" id="WP_096457621.1">
    <property type="nucleotide sequence ID" value="NZ_AP014936.1"/>
</dbReference>
<reference evidence="2 3" key="1">
    <citation type="submission" date="2015-08" db="EMBL/GenBank/DDBJ databases">
        <title>Complete genome sequence of Sulfurifustis variabilis.</title>
        <authorList>
            <person name="Miura A."/>
            <person name="Kojima H."/>
            <person name="Fukui M."/>
        </authorList>
    </citation>
    <scope>NUCLEOTIDE SEQUENCE [LARGE SCALE GENOMIC DNA]</scope>
    <source>
        <strain evidence="3">skN76</strain>
    </source>
</reference>
<gene>
    <name evidence="2" type="ORF">SVA_0242</name>
</gene>
<organism evidence="2 3">
    <name type="scientific">Sulfurifustis variabilis</name>
    <dbReference type="NCBI Taxonomy" id="1675686"/>
    <lineage>
        <taxon>Bacteria</taxon>
        <taxon>Pseudomonadati</taxon>
        <taxon>Pseudomonadota</taxon>
        <taxon>Gammaproteobacteria</taxon>
        <taxon>Acidiferrobacterales</taxon>
        <taxon>Acidiferrobacteraceae</taxon>
        <taxon>Sulfurifustis</taxon>
    </lineage>
</organism>